<feature type="transmembrane region" description="Helical" evidence="1">
    <location>
        <begin position="15"/>
        <end position="35"/>
    </location>
</feature>
<reference evidence="6 7" key="1">
    <citation type="submission" date="2015-09" db="EMBL/GenBank/DDBJ databases">
        <authorList>
            <consortium name="Pathogen Informatics"/>
        </authorList>
    </citation>
    <scope>NUCLEOTIDE SEQUENCE [LARGE SCALE GENOMIC DNA]</scope>
    <source>
        <strain evidence="2 6">2789STDY5608791</strain>
        <strain evidence="3 7">2789STDY5834898</strain>
        <strain evidence="4 8">2789STDY5834942</strain>
    </source>
</reference>
<evidence type="ECO:0000313" key="9">
    <source>
        <dbReference type="Proteomes" id="UP001196342"/>
    </source>
</evidence>
<dbReference type="InterPro" id="IPR043741">
    <property type="entry name" value="DUF5686"/>
</dbReference>
<keyword evidence="1" id="KW-0472">Membrane</keyword>
<dbReference type="Pfam" id="PF18939">
    <property type="entry name" value="DUF5686"/>
    <property type="match status" value="1"/>
</dbReference>
<keyword evidence="1" id="KW-0812">Transmembrane</keyword>
<dbReference type="Proteomes" id="UP001196342">
    <property type="component" value="Unassembled WGS sequence"/>
</dbReference>
<dbReference type="EMBL" id="CZAO01000001">
    <property type="protein sequence ID" value="CUO85255.1"/>
    <property type="molecule type" value="Genomic_DNA"/>
</dbReference>
<dbReference type="Proteomes" id="UP000095419">
    <property type="component" value="Unassembled WGS sequence"/>
</dbReference>
<organism evidence="2 6">
    <name type="scientific">Bacteroides uniformis</name>
    <dbReference type="NCBI Taxonomy" id="820"/>
    <lineage>
        <taxon>Bacteria</taxon>
        <taxon>Pseudomonadati</taxon>
        <taxon>Bacteroidota</taxon>
        <taxon>Bacteroidia</taxon>
        <taxon>Bacteroidales</taxon>
        <taxon>Bacteroidaceae</taxon>
        <taxon>Bacteroides</taxon>
    </lineage>
</organism>
<keyword evidence="1" id="KW-1133">Transmembrane helix</keyword>
<protein>
    <submittedName>
        <fullName evidence="2">Uncharacterized protein</fullName>
    </submittedName>
</protein>
<dbReference type="EMBL" id="CZBF01000003">
    <property type="protein sequence ID" value="CUP88480.1"/>
    <property type="molecule type" value="Genomic_DNA"/>
</dbReference>
<evidence type="ECO:0000313" key="7">
    <source>
        <dbReference type="Proteomes" id="UP000095766"/>
    </source>
</evidence>
<keyword evidence="9" id="KW-1185">Reference proteome</keyword>
<accession>A0A174BUG1</accession>
<name>A0A174BUG1_BACUN</name>
<dbReference type="Proteomes" id="UP000095766">
    <property type="component" value="Unassembled WGS sequence"/>
</dbReference>
<dbReference type="EMBL" id="JAFBJK010000008">
    <property type="protein sequence ID" value="MBT8728413.1"/>
    <property type="molecule type" value="Genomic_DNA"/>
</dbReference>
<evidence type="ECO:0000313" key="2">
    <source>
        <dbReference type="EMBL" id="CUO03176.1"/>
    </source>
</evidence>
<evidence type="ECO:0000256" key="1">
    <source>
        <dbReference type="SAM" id="Phobius"/>
    </source>
</evidence>
<sequence>MCACVLLSLARNICFIIKGVTSVIPASLWNMFLHYTNSSVYLSRFYKEKLRLKRLLFIWIWICFLFSFVQKAGAERVSYPVDKHVSSADSIMEKVIFFAPLYERIIESYKAELYIKGWVNIRKKNHILRYIPSMFRPKKGVREYMMETYSDLHFTAPDIYDQKVKASVGTASEFWEMDGRLPEYFHINIYSSTLLYDKLLSPLAPNAKKYYTYRIDTVMGERHALQYKIRFMPKSKSFQLVGGYLIVSDNVWSVREMRFSGRNEMVRFNNLVKMGNVGDSDEFLPLQYDVDATFRFLGNVVDGTYEAVLDYKNIIQKTSGSDIRRSVKKSKYDLSDSYTLRTDTNAYLRDTAYFKTLRPIPLTPHEETLYQDFFLRRDTLARKKKPVNKNLEFWGQIGDALISRYTVDLDKLGSVRCSPLINPFLLSYSGKHGISYRQEFKYNRIFTGDRLLRIVPRIGYNFKEKEFYWRVRSDFDYWPRKRAALHLEFGNGNRIYSSDVLDDLKAIPDSIFDFNQIHLDYFKDLYLNLRHSWEIVNGLSLEVGVSMHRRTEVNRSRFELNYPSMPPTKSATRAGSGGSSFFPNFDPNILNKFRHTYNSFAPRVRLTWTPGQYYYMNGDRKVNLHSKYPSISVDWERGLSGVLQSSGSYERVEIDLQHQVSLGLMRDIYWRFGWGEFTNQKELYFVDFANLRRSNLPMGWSDDIGGVFQLLDGRWYNSSRKYIRGHLTYEAPFLLLRHLMKYTQYVLNERLYLNALVVPHLKPYLEVGYGIGTHIFDFGLFASFANWKYQEIGCKFTFELFNR</sequence>
<reference evidence="5 9" key="2">
    <citation type="submission" date="2020-12" db="EMBL/GenBank/DDBJ databases">
        <title>Microorganisms.</title>
        <authorList>
            <person name="Matos J."/>
            <person name="Faleiro L."/>
            <person name="Duarte I."/>
        </authorList>
    </citation>
    <scope>NUCLEOTIDE SEQUENCE [LARGE SCALE GENOMIC DNA]</scope>
    <source>
        <strain evidence="5 9">PtFD3Pch2</strain>
    </source>
</reference>
<dbReference type="EMBL" id="CYZF01000002">
    <property type="protein sequence ID" value="CUO03176.1"/>
    <property type="molecule type" value="Genomic_DNA"/>
</dbReference>
<proteinExistence type="predicted"/>
<feature type="transmembrane region" description="Helical" evidence="1">
    <location>
        <begin position="55"/>
        <end position="73"/>
    </location>
</feature>
<dbReference type="AlphaFoldDB" id="A0A174BUG1"/>
<evidence type="ECO:0000313" key="3">
    <source>
        <dbReference type="EMBL" id="CUO85255.1"/>
    </source>
</evidence>
<dbReference type="Proteomes" id="UP000095788">
    <property type="component" value="Unassembled WGS sequence"/>
</dbReference>
<evidence type="ECO:0000313" key="6">
    <source>
        <dbReference type="Proteomes" id="UP000095419"/>
    </source>
</evidence>
<evidence type="ECO:0000313" key="5">
    <source>
        <dbReference type="EMBL" id="MBT8728413.1"/>
    </source>
</evidence>
<gene>
    <name evidence="2" type="ORF">ERS417307_00904</name>
    <name evidence="3" type="ORF">ERS852510_00282</name>
    <name evidence="4" type="ORF">ERS852554_02134</name>
    <name evidence="5" type="ORF">JQN06_20000</name>
</gene>
<evidence type="ECO:0000313" key="4">
    <source>
        <dbReference type="EMBL" id="CUP88480.1"/>
    </source>
</evidence>
<evidence type="ECO:0000313" key="8">
    <source>
        <dbReference type="Proteomes" id="UP000095788"/>
    </source>
</evidence>